<proteinExistence type="predicted"/>
<dbReference type="EMBL" id="JAINUG010000236">
    <property type="protein sequence ID" value="KAJ8386063.1"/>
    <property type="molecule type" value="Genomic_DNA"/>
</dbReference>
<protein>
    <submittedName>
        <fullName evidence="1">Uncharacterized protein</fullName>
    </submittedName>
</protein>
<sequence>MDFKSCHRTIRSRDSRCHMLPDLLPTLLILVEMWLVSVVIRPEDLLGWLHNVSVGNTDVVQYGATSNDLRREGWLHVDHGLTRKRQHFAIATAGHRATAANYKGGD</sequence>
<organism evidence="1 2">
    <name type="scientific">Aldrovandia affinis</name>
    <dbReference type="NCBI Taxonomy" id="143900"/>
    <lineage>
        <taxon>Eukaryota</taxon>
        <taxon>Metazoa</taxon>
        <taxon>Chordata</taxon>
        <taxon>Craniata</taxon>
        <taxon>Vertebrata</taxon>
        <taxon>Euteleostomi</taxon>
        <taxon>Actinopterygii</taxon>
        <taxon>Neopterygii</taxon>
        <taxon>Teleostei</taxon>
        <taxon>Notacanthiformes</taxon>
        <taxon>Halosauridae</taxon>
        <taxon>Aldrovandia</taxon>
    </lineage>
</organism>
<evidence type="ECO:0000313" key="2">
    <source>
        <dbReference type="Proteomes" id="UP001221898"/>
    </source>
</evidence>
<reference evidence="1" key="1">
    <citation type="journal article" date="2023" name="Science">
        <title>Genome structures resolve the early diversification of teleost fishes.</title>
        <authorList>
            <person name="Parey E."/>
            <person name="Louis A."/>
            <person name="Montfort J."/>
            <person name="Bouchez O."/>
            <person name="Roques C."/>
            <person name="Iampietro C."/>
            <person name="Lluch J."/>
            <person name="Castinel A."/>
            <person name="Donnadieu C."/>
            <person name="Desvignes T."/>
            <person name="Floi Bucao C."/>
            <person name="Jouanno E."/>
            <person name="Wen M."/>
            <person name="Mejri S."/>
            <person name="Dirks R."/>
            <person name="Jansen H."/>
            <person name="Henkel C."/>
            <person name="Chen W.J."/>
            <person name="Zahm M."/>
            <person name="Cabau C."/>
            <person name="Klopp C."/>
            <person name="Thompson A.W."/>
            <person name="Robinson-Rechavi M."/>
            <person name="Braasch I."/>
            <person name="Lecointre G."/>
            <person name="Bobe J."/>
            <person name="Postlethwait J.H."/>
            <person name="Berthelot C."/>
            <person name="Roest Crollius H."/>
            <person name="Guiguen Y."/>
        </authorList>
    </citation>
    <scope>NUCLEOTIDE SEQUENCE</scope>
    <source>
        <strain evidence="1">NC1722</strain>
    </source>
</reference>
<gene>
    <name evidence="1" type="ORF">AAFF_G00177520</name>
</gene>
<comment type="caution">
    <text evidence="1">The sequence shown here is derived from an EMBL/GenBank/DDBJ whole genome shotgun (WGS) entry which is preliminary data.</text>
</comment>
<accession>A0AAD7RKN2</accession>
<dbReference type="AlphaFoldDB" id="A0AAD7RKN2"/>
<name>A0AAD7RKN2_9TELE</name>
<evidence type="ECO:0000313" key="1">
    <source>
        <dbReference type="EMBL" id="KAJ8386063.1"/>
    </source>
</evidence>
<dbReference type="Proteomes" id="UP001221898">
    <property type="component" value="Unassembled WGS sequence"/>
</dbReference>
<keyword evidence="2" id="KW-1185">Reference proteome</keyword>